<evidence type="ECO:0000313" key="1">
    <source>
        <dbReference type="EMBL" id="QBZ60946.1"/>
    </source>
</evidence>
<dbReference type="EMBL" id="CP034207">
    <property type="protein sequence ID" value="QBZ60946.1"/>
    <property type="molecule type" value="Genomic_DNA"/>
</dbReference>
<evidence type="ECO:0000313" key="2">
    <source>
        <dbReference type="Proteomes" id="UP000294847"/>
    </source>
</evidence>
<organism evidence="1 2">
    <name type="scientific">Pyricularia oryzae</name>
    <name type="common">Rice blast fungus</name>
    <name type="synonym">Magnaporthe oryzae</name>
    <dbReference type="NCBI Taxonomy" id="318829"/>
    <lineage>
        <taxon>Eukaryota</taxon>
        <taxon>Fungi</taxon>
        <taxon>Dikarya</taxon>
        <taxon>Ascomycota</taxon>
        <taxon>Pezizomycotina</taxon>
        <taxon>Sordariomycetes</taxon>
        <taxon>Sordariomycetidae</taxon>
        <taxon>Magnaporthales</taxon>
        <taxon>Pyriculariaceae</taxon>
        <taxon>Pyricularia</taxon>
    </lineage>
</organism>
<reference evidence="1 2" key="1">
    <citation type="journal article" date="2019" name="Mol. Biol. Evol.">
        <title>Blast fungal genomes show frequent chromosomal changes, gene gains and losses, and effector gene turnover.</title>
        <authorList>
            <person name="Gomez Luciano L.B."/>
            <person name="Jason Tsai I."/>
            <person name="Chuma I."/>
            <person name="Tosa Y."/>
            <person name="Chen Y.H."/>
            <person name="Li J.Y."/>
            <person name="Li M.Y."/>
            <person name="Jade Lu M.Y."/>
            <person name="Nakayashiki H."/>
            <person name="Li W.H."/>
        </authorList>
    </citation>
    <scope>NUCLEOTIDE SEQUENCE [LARGE SCALE GENOMIC DNA]</scope>
    <source>
        <strain evidence="1">MZ5-1-6</strain>
    </source>
</reference>
<proteinExistence type="predicted"/>
<protein>
    <submittedName>
        <fullName evidence="1">Uncharacterized protein</fullName>
    </submittedName>
</protein>
<accession>A0A4P7NGH9</accession>
<name>A0A4P7NGH9_PYROR</name>
<dbReference type="Proteomes" id="UP000294847">
    <property type="component" value="Chromosome 4"/>
</dbReference>
<gene>
    <name evidence="1" type="ORF">PoMZ_07890</name>
</gene>
<dbReference type="AlphaFoldDB" id="A0A4P7NGH9"/>
<sequence length="150" mass="16108">MRSAWNRYHRPKLLVLDNHGVLLRARHDRGLDPIALIVRLTAGEYLAAGLRPRCVVEDPLDDVKLHLVRDGPKDCRNRDAVAGKGALVVCLGLGDELVDKGVVDVGVHVDPLGGRAELASVEEATRARLGHDLVEVDVGAHKGGVVAAEL</sequence>